<dbReference type="Proteomes" id="UP001458880">
    <property type="component" value="Unassembled WGS sequence"/>
</dbReference>
<evidence type="ECO:0000259" key="1">
    <source>
        <dbReference type="PROSITE" id="PS51782"/>
    </source>
</evidence>
<protein>
    <submittedName>
        <fullName evidence="2">LysM domain</fullName>
    </submittedName>
</protein>
<dbReference type="PROSITE" id="PS51782">
    <property type="entry name" value="LYSM"/>
    <property type="match status" value="1"/>
</dbReference>
<name>A0AAW1HSS9_POPJA</name>
<evidence type="ECO:0000313" key="3">
    <source>
        <dbReference type="Proteomes" id="UP001458880"/>
    </source>
</evidence>
<accession>A0AAW1HSS9</accession>
<dbReference type="CDD" id="cd00118">
    <property type="entry name" value="LysM"/>
    <property type="match status" value="1"/>
</dbReference>
<feature type="domain" description="LysM" evidence="1">
    <location>
        <begin position="263"/>
        <end position="313"/>
    </location>
</feature>
<dbReference type="PANTHER" id="PTHR34700">
    <property type="entry name" value="POTASSIUM BINDING PROTEIN KBP"/>
    <property type="match status" value="1"/>
</dbReference>
<reference evidence="2 3" key="1">
    <citation type="journal article" date="2024" name="BMC Genomics">
        <title>De novo assembly and annotation of Popillia japonica's genome with initial clues to its potential as an invasive pest.</title>
        <authorList>
            <person name="Cucini C."/>
            <person name="Boschi S."/>
            <person name="Funari R."/>
            <person name="Cardaioli E."/>
            <person name="Iannotti N."/>
            <person name="Marturano G."/>
            <person name="Paoli F."/>
            <person name="Bruttini M."/>
            <person name="Carapelli A."/>
            <person name="Frati F."/>
            <person name="Nardi F."/>
        </authorList>
    </citation>
    <scope>NUCLEOTIDE SEQUENCE [LARGE SCALE GENOMIC DNA]</scope>
    <source>
        <strain evidence="2">DMR45628</strain>
    </source>
</reference>
<organism evidence="2 3">
    <name type="scientific">Popillia japonica</name>
    <name type="common">Japanese beetle</name>
    <dbReference type="NCBI Taxonomy" id="7064"/>
    <lineage>
        <taxon>Eukaryota</taxon>
        <taxon>Metazoa</taxon>
        <taxon>Ecdysozoa</taxon>
        <taxon>Arthropoda</taxon>
        <taxon>Hexapoda</taxon>
        <taxon>Insecta</taxon>
        <taxon>Pterygota</taxon>
        <taxon>Neoptera</taxon>
        <taxon>Endopterygota</taxon>
        <taxon>Coleoptera</taxon>
        <taxon>Polyphaga</taxon>
        <taxon>Scarabaeiformia</taxon>
        <taxon>Scarabaeidae</taxon>
        <taxon>Rutelinae</taxon>
        <taxon>Popillia</taxon>
    </lineage>
</organism>
<dbReference type="AlphaFoldDB" id="A0AAW1HSS9"/>
<dbReference type="InterPro" id="IPR052196">
    <property type="entry name" value="Bact_Kbp"/>
</dbReference>
<dbReference type="Pfam" id="PF01476">
    <property type="entry name" value="LysM"/>
    <property type="match status" value="1"/>
</dbReference>
<dbReference type="Gene3D" id="3.10.350.10">
    <property type="entry name" value="LysM domain"/>
    <property type="match status" value="1"/>
</dbReference>
<gene>
    <name evidence="2" type="ORF">QE152_g39988</name>
</gene>
<dbReference type="SMART" id="SM00257">
    <property type="entry name" value="LysM"/>
    <property type="match status" value="1"/>
</dbReference>
<evidence type="ECO:0000313" key="2">
    <source>
        <dbReference type="EMBL" id="KAK9679505.1"/>
    </source>
</evidence>
<dbReference type="PANTHER" id="PTHR34700:SF4">
    <property type="entry name" value="PHAGE-LIKE ELEMENT PBSX PROTEIN XKDP"/>
    <property type="match status" value="1"/>
</dbReference>
<dbReference type="InterPro" id="IPR018392">
    <property type="entry name" value="LysM"/>
</dbReference>
<dbReference type="EMBL" id="JASPKY010001015">
    <property type="protein sequence ID" value="KAK9679505.1"/>
    <property type="molecule type" value="Genomic_DNA"/>
</dbReference>
<keyword evidence="3" id="KW-1185">Reference proteome</keyword>
<sequence>MNDNIAGREADLAARRAQADADREERWANMLSMAGDALDSQAERRAKIADMQSANDSAADKAVSGIESTLDDLTSGSGSGSALKTTGDVNIRDFNSAYRSSRVKGGDSMIEIIIDTPDEEIILPVAPEEIEITVPGNNEVVDVIGTGEVKIIRKPGLATFQIESFIPDDEDGEDFIEEIQDWQKSGKSGEFTASELGINMDVAIDDFVYSRRAGEEDRVYYTLSLSEYRPYGAKILVIKAEENTTEAAPAGEPRVDNAEPVQQTYTVKNGDCLWAIAKRLTGNGANWPELYNENRGVIGGNPNLIYAGQVYVIPQGWVTA</sequence>
<comment type="caution">
    <text evidence="2">The sequence shown here is derived from an EMBL/GenBank/DDBJ whole genome shotgun (WGS) entry which is preliminary data.</text>
</comment>
<dbReference type="InterPro" id="IPR036779">
    <property type="entry name" value="LysM_dom_sf"/>
</dbReference>
<dbReference type="SUPFAM" id="SSF54106">
    <property type="entry name" value="LysM domain"/>
    <property type="match status" value="1"/>
</dbReference>
<proteinExistence type="predicted"/>